<protein>
    <submittedName>
        <fullName evidence="1">Uncharacterized protein</fullName>
    </submittedName>
</protein>
<evidence type="ECO:0000313" key="1">
    <source>
        <dbReference type="EMBL" id="KAG2325469.1"/>
    </source>
</evidence>
<dbReference type="EMBL" id="JAAMPC010000002">
    <property type="protein sequence ID" value="KAG2325469.1"/>
    <property type="molecule type" value="Genomic_DNA"/>
</dbReference>
<name>A0A8X7W7M9_BRACI</name>
<dbReference type="AlphaFoldDB" id="A0A8X7W7M9"/>
<organism evidence="1 2">
    <name type="scientific">Brassica carinata</name>
    <name type="common">Ethiopian mustard</name>
    <name type="synonym">Abyssinian cabbage</name>
    <dbReference type="NCBI Taxonomy" id="52824"/>
    <lineage>
        <taxon>Eukaryota</taxon>
        <taxon>Viridiplantae</taxon>
        <taxon>Streptophyta</taxon>
        <taxon>Embryophyta</taxon>
        <taxon>Tracheophyta</taxon>
        <taxon>Spermatophyta</taxon>
        <taxon>Magnoliopsida</taxon>
        <taxon>eudicotyledons</taxon>
        <taxon>Gunneridae</taxon>
        <taxon>Pentapetalae</taxon>
        <taxon>rosids</taxon>
        <taxon>malvids</taxon>
        <taxon>Brassicales</taxon>
        <taxon>Brassicaceae</taxon>
        <taxon>Brassiceae</taxon>
        <taxon>Brassica</taxon>
    </lineage>
</organism>
<reference evidence="1 2" key="1">
    <citation type="submission" date="2020-02" db="EMBL/GenBank/DDBJ databases">
        <authorList>
            <person name="Ma Q."/>
            <person name="Huang Y."/>
            <person name="Song X."/>
            <person name="Pei D."/>
        </authorList>
    </citation>
    <scope>NUCLEOTIDE SEQUENCE [LARGE SCALE GENOMIC DNA]</scope>
    <source>
        <strain evidence="1">Sxm20200214</strain>
        <tissue evidence="1">Leaf</tissue>
    </source>
</reference>
<sequence length="121" mass="13746">MIVKPMAVKINFSGQREQETELRLKQLNNQPVKSIERAWSSQVIVRLRDKNILLQTQVMPVRFLTLPSVVRCLLVVLTAMVTNIVEPVAGKVNFSGQQKQVIELRLKQLNKQALKSIENGV</sequence>
<gene>
    <name evidence="1" type="ORF">Bca52824_008197</name>
</gene>
<accession>A0A8X7W7M9</accession>
<proteinExistence type="predicted"/>
<dbReference type="Proteomes" id="UP000886595">
    <property type="component" value="Unassembled WGS sequence"/>
</dbReference>
<keyword evidence="2" id="KW-1185">Reference proteome</keyword>
<comment type="caution">
    <text evidence="1">The sequence shown here is derived from an EMBL/GenBank/DDBJ whole genome shotgun (WGS) entry which is preliminary data.</text>
</comment>
<evidence type="ECO:0000313" key="2">
    <source>
        <dbReference type="Proteomes" id="UP000886595"/>
    </source>
</evidence>